<dbReference type="InterPro" id="IPR004952">
    <property type="entry name" value="NifX-assoc_nitrogen_fix"/>
</dbReference>
<name>A0A1R0X4S7_9BACL</name>
<comment type="caution">
    <text evidence="1">The sequence shown here is derived from an EMBL/GenBank/DDBJ whole genome shotgun (WGS) entry which is preliminary data.</text>
</comment>
<dbReference type="Proteomes" id="UP000187465">
    <property type="component" value="Unassembled WGS sequence"/>
</dbReference>
<organism evidence="1 2">
    <name type="scientific">Paenibacillus odorifer</name>
    <dbReference type="NCBI Taxonomy" id="189426"/>
    <lineage>
        <taxon>Bacteria</taxon>
        <taxon>Bacillati</taxon>
        <taxon>Bacillota</taxon>
        <taxon>Bacilli</taxon>
        <taxon>Bacillales</taxon>
        <taxon>Paenibacillaceae</taxon>
        <taxon>Paenibacillus</taxon>
    </lineage>
</organism>
<dbReference type="EMBL" id="MKQP01000033">
    <property type="protein sequence ID" value="OMD28778.1"/>
    <property type="molecule type" value="Genomic_DNA"/>
</dbReference>
<sequence>MDPIANESAALMGRVAPEAAVLKRRCRTTEKKLDKDIAEMLIRRLCQLLDTEDFFGRHASLSPQKKIERLFLASPEDKNKSDFNCAVSPKVRLQVPLLFQAVAGVIEEKSGVLVQSSSEINGEGFGRALLYSDRIILVLKSLRAGFPFPFTSEDKVIRYGVACVEEGLAFMDKFNEMTALYGTDGLEG</sequence>
<reference evidence="1 2" key="1">
    <citation type="submission" date="2016-10" db="EMBL/GenBank/DDBJ databases">
        <title>Paenibacillus species isolates.</title>
        <authorList>
            <person name="Beno S.M."/>
        </authorList>
    </citation>
    <scope>NUCLEOTIDE SEQUENCE [LARGE SCALE GENOMIC DNA]</scope>
    <source>
        <strain evidence="1 2">FSL H7-0604</strain>
    </source>
</reference>
<dbReference type="RefSeq" id="WP_038573089.1">
    <property type="nucleotide sequence ID" value="NZ_CP009428.1"/>
</dbReference>
<dbReference type="Gene3D" id="1.10.3100.20">
    <property type="entry name" value="Protein of unknown function DUF269"/>
    <property type="match status" value="1"/>
</dbReference>
<evidence type="ECO:0000313" key="2">
    <source>
        <dbReference type="Proteomes" id="UP000187465"/>
    </source>
</evidence>
<dbReference type="GeneID" id="31573389"/>
<proteinExistence type="predicted"/>
<accession>A0A1R0X4S7</accession>
<evidence type="ECO:0008006" key="3">
    <source>
        <dbReference type="Google" id="ProtNLM"/>
    </source>
</evidence>
<evidence type="ECO:0000313" key="1">
    <source>
        <dbReference type="EMBL" id="OMD28778.1"/>
    </source>
</evidence>
<dbReference type="AlphaFoldDB" id="A0A1R0X4S7"/>
<dbReference type="KEGG" id="pod:PODO_25025"/>
<dbReference type="Pfam" id="PF03270">
    <property type="entry name" value="DUF269"/>
    <property type="match status" value="1"/>
</dbReference>
<protein>
    <recommendedName>
        <fullName evidence="3">DUF269 domain-containing protein</fullName>
    </recommendedName>
</protein>
<gene>
    <name evidence="1" type="ORF">BJP51_24190</name>
</gene>